<evidence type="ECO:0000259" key="2">
    <source>
        <dbReference type="Pfam" id="PF01926"/>
    </source>
</evidence>
<feature type="region of interest" description="Disordered" evidence="1">
    <location>
        <begin position="49"/>
        <end position="69"/>
    </location>
</feature>
<dbReference type="HOGENOM" id="CLU_023805_1_1_1"/>
<accession>A0A0C3DK34</accession>
<evidence type="ECO:0000256" key="1">
    <source>
        <dbReference type="SAM" id="MobiDB-lite"/>
    </source>
</evidence>
<dbReference type="Proteomes" id="UP000053989">
    <property type="component" value="Unassembled WGS sequence"/>
</dbReference>
<dbReference type="GO" id="GO:0005525">
    <property type="term" value="F:GTP binding"/>
    <property type="evidence" value="ECO:0007669"/>
    <property type="project" value="InterPro"/>
</dbReference>
<dbReference type="Pfam" id="PF01926">
    <property type="entry name" value="MMR_HSR1"/>
    <property type="match status" value="1"/>
</dbReference>
<name>A0A0C3DK34_9AGAM</name>
<keyword evidence="4" id="KW-1185">Reference proteome</keyword>
<reference evidence="3 4" key="1">
    <citation type="submission" date="2014-04" db="EMBL/GenBank/DDBJ databases">
        <authorList>
            <consortium name="DOE Joint Genome Institute"/>
            <person name="Kuo A."/>
            <person name="Kohler A."/>
            <person name="Nagy L.G."/>
            <person name="Floudas D."/>
            <person name="Copeland A."/>
            <person name="Barry K.W."/>
            <person name="Cichocki N."/>
            <person name="Veneault-Fourrey C."/>
            <person name="LaButti K."/>
            <person name="Lindquist E.A."/>
            <person name="Lipzen A."/>
            <person name="Lundell T."/>
            <person name="Morin E."/>
            <person name="Murat C."/>
            <person name="Sun H."/>
            <person name="Tunlid A."/>
            <person name="Henrissat B."/>
            <person name="Grigoriev I.V."/>
            <person name="Hibbett D.S."/>
            <person name="Martin F."/>
            <person name="Nordberg H.P."/>
            <person name="Cantor M.N."/>
            <person name="Hua S.X."/>
        </authorList>
    </citation>
    <scope>NUCLEOTIDE SEQUENCE [LARGE SCALE GENOMIC DNA]</scope>
    <source>
        <strain evidence="3 4">Foug A</strain>
    </source>
</reference>
<protein>
    <recommendedName>
        <fullName evidence="2">G domain-containing protein</fullName>
    </recommendedName>
</protein>
<dbReference type="CDD" id="cd00882">
    <property type="entry name" value="Ras_like_GTPase"/>
    <property type="match status" value="1"/>
</dbReference>
<dbReference type="InterPro" id="IPR006073">
    <property type="entry name" value="GTP-bd"/>
</dbReference>
<dbReference type="SUPFAM" id="SSF52540">
    <property type="entry name" value="P-loop containing nucleoside triphosphate hydrolases"/>
    <property type="match status" value="1"/>
</dbReference>
<dbReference type="EMBL" id="KN822111">
    <property type="protein sequence ID" value="KIM56669.1"/>
    <property type="molecule type" value="Genomic_DNA"/>
</dbReference>
<sequence length="377" mass="42049">MDVRNTEQCDAGASASADDIHHMEPADVNKTAQLASSAGANDILHMDSADVRNTEQRNPGSSAGADDMLHMDPETVKKHFDRIGRFRVLVIGRSNAGKTTLLQRVCNTTELPEVCNAKGEKLDPTIVNGSLERGDHDIENELVFRSNPRFVFHDSRGFESGSVSELELMKKFIANRGMEKQLAERIHAIWFCIPMSESERAVVAAEERFFNECNTEHVPVIVLLTKADAMEGKAIGQLIDRGMEMKEAILNAGSLAAQILSEASTKIKNQLKECKYKPKEYLPLGGMNNEVADCDPLIRCTTNALDDIELQKLVVSAQQVNFQLNIEFGVKQVMAHAREKEFNQRLLELEILQWMPFNQVINSLHLGAPFTKAHYDT</sequence>
<reference evidence="4" key="2">
    <citation type="submission" date="2015-01" db="EMBL/GenBank/DDBJ databases">
        <title>Evolutionary Origins and Diversification of the Mycorrhizal Mutualists.</title>
        <authorList>
            <consortium name="DOE Joint Genome Institute"/>
            <consortium name="Mycorrhizal Genomics Consortium"/>
            <person name="Kohler A."/>
            <person name="Kuo A."/>
            <person name="Nagy L.G."/>
            <person name="Floudas D."/>
            <person name="Copeland A."/>
            <person name="Barry K.W."/>
            <person name="Cichocki N."/>
            <person name="Veneault-Fourrey C."/>
            <person name="LaButti K."/>
            <person name="Lindquist E.A."/>
            <person name="Lipzen A."/>
            <person name="Lundell T."/>
            <person name="Morin E."/>
            <person name="Murat C."/>
            <person name="Riley R."/>
            <person name="Ohm R."/>
            <person name="Sun H."/>
            <person name="Tunlid A."/>
            <person name="Henrissat B."/>
            <person name="Grigoriev I.V."/>
            <person name="Hibbett D.S."/>
            <person name="Martin F."/>
        </authorList>
    </citation>
    <scope>NUCLEOTIDE SEQUENCE [LARGE SCALE GENOMIC DNA]</scope>
    <source>
        <strain evidence="4">Foug A</strain>
    </source>
</reference>
<gene>
    <name evidence="3" type="ORF">SCLCIDRAFT_1220101</name>
</gene>
<organism evidence="3 4">
    <name type="scientific">Scleroderma citrinum Foug A</name>
    <dbReference type="NCBI Taxonomy" id="1036808"/>
    <lineage>
        <taxon>Eukaryota</taxon>
        <taxon>Fungi</taxon>
        <taxon>Dikarya</taxon>
        <taxon>Basidiomycota</taxon>
        <taxon>Agaricomycotina</taxon>
        <taxon>Agaricomycetes</taxon>
        <taxon>Agaricomycetidae</taxon>
        <taxon>Boletales</taxon>
        <taxon>Sclerodermatineae</taxon>
        <taxon>Sclerodermataceae</taxon>
        <taxon>Scleroderma</taxon>
    </lineage>
</organism>
<proteinExistence type="predicted"/>
<dbReference type="OrthoDB" id="391988at2759"/>
<dbReference type="AlphaFoldDB" id="A0A0C3DK34"/>
<dbReference type="Gene3D" id="3.40.50.300">
    <property type="entry name" value="P-loop containing nucleotide triphosphate hydrolases"/>
    <property type="match status" value="1"/>
</dbReference>
<evidence type="ECO:0000313" key="4">
    <source>
        <dbReference type="Proteomes" id="UP000053989"/>
    </source>
</evidence>
<dbReference type="InterPro" id="IPR027417">
    <property type="entry name" value="P-loop_NTPase"/>
</dbReference>
<evidence type="ECO:0000313" key="3">
    <source>
        <dbReference type="EMBL" id="KIM56669.1"/>
    </source>
</evidence>
<feature type="domain" description="G" evidence="2">
    <location>
        <begin position="87"/>
        <end position="226"/>
    </location>
</feature>
<dbReference type="InParanoid" id="A0A0C3DK34"/>
<feature type="region of interest" description="Disordered" evidence="1">
    <location>
        <begin position="1"/>
        <end position="22"/>
    </location>
</feature>